<accession>A0A2J7QY17</accession>
<keyword evidence="8" id="KW-0560">Oxidoreductase</keyword>
<feature type="domain" description="Gamma-butyrobetaine hydroxylase-like N-terminal" evidence="11">
    <location>
        <begin position="75"/>
        <end position="152"/>
    </location>
</feature>
<sequence>MQSVRTLVLATAKFGSKVQSLKASRQLRFSSTFSSTSGFRAVHSSEVKHQGPVAKPKDEEKQQVVLVNAIRDIDGSMITIGTSTGEQHQYPSVWLRDNCQCPKCFNTTMQSRTVDWKYFDINIKPTHVMAEENQLKLVWNDGHESDYDLNWLLERSFTENVRKEWMKQHYPMTRISWGTVDFNKILKKYDFNDILNSDATLLDWLENIATYGIALIDNTPPQEDQLRRVADRVGFIRRTQYGEEYMVKHQPGTSNLAYTSGNLQMHTDLPYYDYKPGINMLHCLVQTEGTGGENQVTDAMHVAEKLKREKPEVYKVLTETPVEWCDIGQESGYSFHSLYRTPVILNDSNGDFLRADYSQQQRDSHFSVPLDQVIPWYEAHAAFTEELYNPENTVYFKLKEREILVFDNIRLLHGRKGYEDKPSNTRHLVGSYVDWDVAYSRIRVLRKKLRGHIRSHLSSTPVQKCT</sequence>
<comment type="cofactor">
    <cofactor evidence="2">
        <name>L-ascorbate</name>
        <dbReference type="ChEBI" id="CHEBI:38290"/>
    </cofactor>
</comment>
<dbReference type="STRING" id="105785.A0A2J7QY17"/>
<dbReference type="CDD" id="cd00250">
    <property type="entry name" value="CAS_like"/>
    <property type="match status" value="1"/>
</dbReference>
<dbReference type="GO" id="GO:0046872">
    <property type="term" value="F:metal ion binding"/>
    <property type="evidence" value="ECO:0007669"/>
    <property type="project" value="UniProtKB-KW"/>
</dbReference>
<dbReference type="Gene3D" id="3.60.130.10">
    <property type="entry name" value="Clavaminate synthase-like"/>
    <property type="match status" value="1"/>
</dbReference>
<feature type="domain" description="TauD/TfdA-like" evidence="10">
    <location>
        <begin position="188"/>
        <end position="432"/>
    </location>
</feature>
<evidence type="ECO:0000256" key="8">
    <source>
        <dbReference type="ARBA" id="ARBA00023002"/>
    </source>
</evidence>
<dbReference type="InParanoid" id="A0A2J7QY17"/>
<dbReference type="SUPFAM" id="SSF51197">
    <property type="entry name" value="Clavaminate synthase-like"/>
    <property type="match status" value="1"/>
</dbReference>
<dbReference type="FunFam" id="3.60.130.10:FF:000001">
    <property type="entry name" value="Trimethyllysine dioxygenase, mitochondrial"/>
    <property type="match status" value="1"/>
</dbReference>
<dbReference type="FunFam" id="3.30.2020.30:FF:000002">
    <property type="entry name" value="Putative gamma-butyrobetaine dioxygenase"/>
    <property type="match status" value="1"/>
</dbReference>
<dbReference type="InterPro" id="IPR003819">
    <property type="entry name" value="TauD/TfdA-like"/>
</dbReference>
<name>A0A2J7QY17_9NEOP</name>
<evidence type="ECO:0000313" key="12">
    <source>
        <dbReference type="EMBL" id="PNF33454.1"/>
    </source>
</evidence>
<comment type="similarity">
    <text evidence="4">Belongs to the gamma-BBH/TMLD family.</text>
</comment>
<keyword evidence="9" id="KW-0408">Iron</keyword>
<comment type="pathway">
    <text evidence="3">Amine and polyamine biosynthesis; carnitine biosynthesis.</text>
</comment>
<dbReference type="Gene3D" id="3.30.2020.30">
    <property type="match status" value="1"/>
</dbReference>
<dbReference type="InterPro" id="IPR050411">
    <property type="entry name" value="AlphaKG_dependent_hydroxylases"/>
</dbReference>
<keyword evidence="6" id="KW-0124">Carnitine biosynthesis</keyword>
<evidence type="ECO:0000313" key="13">
    <source>
        <dbReference type="Proteomes" id="UP000235965"/>
    </source>
</evidence>
<evidence type="ECO:0000256" key="6">
    <source>
        <dbReference type="ARBA" id="ARBA00022873"/>
    </source>
</evidence>
<dbReference type="PANTHER" id="PTHR10696">
    <property type="entry name" value="GAMMA-BUTYROBETAINE HYDROXYLASE-RELATED"/>
    <property type="match status" value="1"/>
</dbReference>
<evidence type="ECO:0000256" key="7">
    <source>
        <dbReference type="ARBA" id="ARBA00022964"/>
    </source>
</evidence>
<comment type="cofactor">
    <cofactor evidence="1">
        <name>Fe(2+)</name>
        <dbReference type="ChEBI" id="CHEBI:29033"/>
    </cofactor>
</comment>
<keyword evidence="13" id="KW-1185">Reference proteome</keyword>
<keyword evidence="7 12" id="KW-0223">Dioxygenase</keyword>
<evidence type="ECO:0000259" key="11">
    <source>
        <dbReference type="Pfam" id="PF06155"/>
    </source>
</evidence>
<dbReference type="InterPro" id="IPR010376">
    <property type="entry name" value="GBBH-like_N"/>
</dbReference>
<evidence type="ECO:0000256" key="9">
    <source>
        <dbReference type="ARBA" id="ARBA00023004"/>
    </source>
</evidence>
<dbReference type="Proteomes" id="UP000235965">
    <property type="component" value="Unassembled WGS sequence"/>
</dbReference>
<dbReference type="GO" id="GO:0005739">
    <property type="term" value="C:mitochondrion"/>
    <property type="evidence" value="ECO:0007669"/>
    <property type="project" value="TreeGrafter"/>
</dbReference>
<dbReference type="Pfam" id="PF06155">
    <property type="entry name" value="GBBH-like_N"/>
    <property type="match status" value="1"/>
</dbReference>
<reference evidence="12 13" key="1">
    <citation type="submission" date="2017-12" db="EMBL/GenBank/DDBJ databases">
        <title>Hemimetabolous genomes reveal molecular basis of termite eusociality.</title>
        <authorList>
            <person name="Harrison M.C."/>
            <person name="Jongepier E."/>
            <person name="Robertson H.M."/>
            <person name="Arning N."/>
            <person name="Bitard-Feildel T."/>
            <person name="Chao H."/>
            <person name="Childers C.P."/>
            <person name="Dinh H."/>
            <person name="Doddapaneni H."/>
            <person name="Dugan S."/>
            <person name="Gowin J."/>
            <person name="Greiner C."/>
            <person name="Han Y."/>
            <person name="Hu H."/>
            <person name="Hughes D.S.T."/>
            <person name="Huylmans A.-K."/>
            <person name="Kemena C."/>
            <person name="Kremer L.P.M."/>
            <person name="Lee S.L."/>
            <person name="Lopez-Ezquerra A."/>
            <person name="Mallet L."/>
            <person name="Monroy-Kuhn J.M."/>
            <person name="Moser A."/>
            <person name="Murali S.C."/>
            <person name="Muzny D.M."/>
            <person name="Otani S."/>
            <person name="Piulachs M.-D."/>
            <person name="Poelchau M."/>
            <person name="Qu J."/>
            <person name="Schaub F."/>
            <person name="Wada-Katsumata A."/>
            <person name="Worley K.C."/>
            <person name="Xie Q."/>
            <person name="Ylla G."/>
            <person name="Poulsen M."/>
            <person name="Gibbs R.A."/>
            <person name="Schal C."/>
            <person name="Richards S."/>
            <person name="Belles X."/>
            <person name="Korb J."/>
            <person name="Bornberg-Bauer E."/>
        </authorList>
    </citation>
    <scope>NUCLEOTIDE SEQUENCE [LARGE SCALE GENOMIC DNA]</scope>
    <source>
        <tissue evidence="12">Whole body</tissue>
    </source>
</reference>
<gene>
    <name evidence="12" type="ORF">B7P43_G03358</name>
</gene>
<dbReference type="InterPro" id="IPR038492">
    <property type="entry name" value="GBBH-like_N_sf"/>
</dbReference>
<comment type="caution">
    <text evidence="12">The sequence shown here is derived from an EMBL/GenBank/DDBJ whole genome shotgun (WGS) entry which is preliminary data.</text>
</comment>
<evidence type="ECO:0000256" key="4">
    <source>
        <dbReference type="ARBA" id="ARBA00008654"/>
    </source>
</evidence>
<evidence type="ECO:0000256" key="1">
    <source>
        <dbReference type="ARBA" id="ARBA00001954"/>
    </source>
</evidence>
<dbReference type="PANTHER" id="PTHR10696:SF33">
    <property type="entry name" value="GAMMA-BUTYROBETAINE DIOXYGENASE"/>
    <property type="match status" value="1"/>
</dbReference>
<dbReference type="EMBL" id="NEVH01009371">
    <property type="protein sequence ID" value="PNF33454.1"/>
    <property type="molecule type" value="Genomic_DNA"/>
</dbReference>
<evidence type="ECO:0000256" key="5">
    <source>
        <dbReference type="ARBA" id="ARBA00022723"/>
    </source>
</evidence>
<keyword evidence="5" id="KW-0479">Metal-binding</keyword>
<protein>
    <submittedName>
        <fullName evidence="12">Gamma-butyrobetaine dioxygenase</fullName>
    </submittedName>
</protein>
<organism evidence="12 13">
    <name type="scientific">Cryptotermes secundus</name>
    <dbReference type="NCBI Taxonomy" id="105785"/>
    <lineage>
        <taxon>Eukaryota</taxon>
        <taxon>Metazoa</taxon>
        <taxon>Ecdysozoa</taxon>
        <taxon>Arthropoda</taxon>
        <taxon>Hexapoda</taxon>
        <taxon>Insecta</taxon>
        <taxon>Pterygota</taxon>
        <taxon>Neoptera</taxon>
        <taxon>Polyneoptera</taxon>
        <taxon>Dictyoptera</taxon>
        <taxon>Blattodea</taxon>
        <taxon>Blattoidea</taxon>
        <taxon>Termitoidae</taxon>
        <taxon>Kalotermitidae</taxon>
        <taxon>Cryptotermitinae</taxon>
        <taxon>Cryptotermes</taxon>
    </lineage>
</organism>
<dbReference type="UniPathway" id="UPA00118"/>
<dbReference type="OrthoDB" id="406634at2759"/>
<dbReference type="Pfam" id="PF02668">
    <property type="entry name" value="TauD"/>
    <property type="match status" value="1"/>
</dbReference>
<dbReference type="GO" id="GO:0016706">
    <property type="term" value="F:2-oxoglutarate-dependent dioxygenase activity"/>
    <property type="evidence" value="ECO:0007669"/>
    <property type="project" value="UniProtKB-ARBA"/>
</dbReference>
<evidence type="ECO:0000259" key="10">
    <source>
        <dbReference type="Pfam" id="PF02668"/>
    </source>
</evidence>
<dbReference type="GO" id="GO:0045329">
    <property type="term" value="P:carnitine biosynthetic process"/>
    <property type="evidence" value="ECO:0007669"/>
    <property type="project" value="UniProtKB-UniPathway"/>
</dbReference>
<proteinExistence type="inferred from homology"/>
<dbReference type="InterPro" id="IPR042098">
    <property type="entry name" value="TauD-like_sf"/>
</dbReference>
<evidence type="ECO:0000256" key="3">
    <source>
        <dbReference type="ARBA" id="ARBA00005022"/>
    </source>
</evidence>
<dbReference type="FunCoup" id="A0A2J7QY17">
    <property type="interactions" value="130"/>
</dbReference>
<evidence type="ECO:0000256" key="2">
    <source>
        <dbReference type="ARBA" id="ARBA00001961"/>
    </source>
</evidence>
<dbReference type="AlphaFoldDB" id="A0A2J7QY17"/>